<proteinExistence type="predicted"/>
<evidence type="ECO:0000313" key="2">
    <source>
        <dbReference type="Proteomes" id="UP000703674"/>
    </source>
</evidence>
<dbReference type="RefSeq" id="WP_209310048.1">
    <property type="nucleotide sequence ID" value="NZ_JAAVJR010000328.1"/>
</dbReference>
<comment type="caution">
    <text evidence="1">The sequence shown here is derived from an EMBL/GenBank/DDBJ whole genome shotgun (WGS) entry which is preliminary data.</text>
</comment>
<feature type="non-terminal residue" evidence="1">
    <location>
        <position position="1"/>
    </location>
</feature>
<dbReference type="InterPro" id="IPR029044">
    <property type="entry name" value="Nucleotide-diphossugar_trans"/>
</dbReference>
<dbReference type="EMBL" id="JAAVJR010000328">
    <property type="protein sequence ID" value="NJW54609.1"/>
    <property type="molecule type" value="Genomic_DNA"/>
</dbReference>
<dbReference type="Proteomes" id="UP000703674">
    <property type="component" value="Unassembled WGS sequence"/>
</dbReference>
<feature type="non-terminal residue" evidence="1">
    <location>
        <position position="182"/>
    </location>
</feature>
<dbReference type="SUPFAM" id="SSF53448">
    <property type="entry name" value="Nucleotide-diphospho-sugar transferases"/>
    <property type="match status" value="1"/>
</dbReference>
<name>A0ABX1D5T8_9FLAO</name>
<organism evidence="1 2">
    <name type="scientific">Salinimicrobium oceani</name>
    <dbReference type="NCBI Taxonomy" id="2722702"/>
    <lineage>
        <taxon>Bacteria</taxon>
        <taxon>Pseudomonadati</taxon>
        <taxon>Bacteroidota</taxon>
        <taxon>Flavobacteriia</taxon>
        <taxon>Flavobacteriales</taxon>
        <taxon>Flavobacteriaceae</taxon>
        <taxon>Salinimicrobium</taxon>
    </lineage>
</organism>
<evidence type="ECO:0000313" key="1">
    <source>
        <dbReference type="EMBL" id="NJW54609.1"/>
    </source>
</evidence>
<sequence length="182" mass="21653">PNSFHRIAQLFCDLPEVDWIQGLNSFIDLEGNLIHTQTAQNFNLIKFLAGDFKWIQQESTLWRRSLWEKAGGRMDDRLKLAGDFELWFRFFQFSTLYNTTVPIGAWRKREGQLSGAAMNIYLEEAEAIRRSYIINKQQRRILGKMKIFENLIKISKKFKFLNHHILERKRNKKLGLYKLNIT</sequence>
<protein>
    <submittedName>
        <fullName evidence="1">Uncharacterized protein</fullName>
    </submittedName>
</protein>
<reference evidence="1 2" key="1">
    <citation type="submission" date="2020-03" db="EMBL/GenBank/DDBJ databases">
        <title>Salinimicrobium sp. nov, isolated from SCS.</title>
        <authorList>
            <person name="Cao W.R."/>
        </authorList>
    </citation>
    <scope>NUCLEOTIDE SEQUENCE [LARGE SCALE GENOMIC DNA]</scope>
    <source>
        <strain evidence="2">J15B91</strain>
    </source>
</reference>
<accession>A0ABX1D5T8</accession>
<gene>
    <name evidence="1" type="ORF">HC175_16985</name>
</gene>
<keyword evidence="2" id="KW-1185">Reference proteome</keyword>
<dbReference type="Gene3D" id="3.90.550.10">
    <property type="entry name" value="Spore Coat Polysaccharide Biosynthesis Protein SpsA, Chain A"/>
    <property type="match status" value="1"/>
</dbReference>